<dbReference type="PANTHER" id="PTHR23308">
    <property type="entry name" value="NUCLEAR INHIBITOR OF PROTEIN PHOSPHATASE-1"/>
    <property type="match status" value="1"/>
</dbReference>
<keyword evidence="4" id="KW-1185">Reference proteome</keyword>
<dbReference type="AlphaFoldDB" id="A0A4R1Q1S5"/>
<reference evidence="3 4" key="1">
    <citation type="submission" date="2019-03" db="EMBL/GenBank/DDBJ databases">
        <title>Genomic Encyclopedia of Type Strains, Phase IV (KMG-IV): sequencing the most valuable type-strain genomes for metagenomic binning, comparative biology and taxonomic classification.</title>
        <authorList>
            <person name="Goeker M."/>
        </authorList>
    </citation>
    <scope>NUCLEOTIDE SEQUENCE [LARGE SCALE GENOMIC DNA]</scope>
    <source>
        <strain evidence="3 4">DSM 15969</strain>
    </source>
</reference>
<comment type="caution">
    <text evidence="3">The sequence shown here is derived from an EMBL/GenBank/DDBJ whole genome shotgun (WGS) entry which is preliminary data.</text>
</comment>
<keyword evidence="1" id="KW-0812">Transmembrane</keyword>
<keyword evidence="1" id="KW-1133">Transmembrane helix</keyword>
<dbReference type="CDD" id="cd00060">
    <property type="entry name" value="FHA"/>
    <property type="match status" value="1"/>
</dbReference>
<gene>
    <name evidence="3" type="ORF">EV210_10186</name>
</gene>
<feature type="domain" description="FHA" evidence="2">
    <location>
        <begin position="77"/>
        <end position="126"/>
    </location>
</feature>
<feature type="transmembrane region" description="Helical" evidence="1">
    <location>
        <begin position="6"/>
        <end position="31"/>
    </location>
</feature>
<evidence type="ECO:0000313" key="3">
    <source>
        <dbReference type="EMBL" id="TCL39890.1"/>
    </source>
</evidence>
<evidence type="ECO:0000256" key="1">
    <source>
        <dbReference type="SAM" id="Phobius"/>
    </source>
</evidence>
<evidence type="ECO:0000259" key="2">
    <source>
        <dbReference type="PROSITE" id="PS50006"/>
    </source>
</evidence>
<dbReference type="SMART" id="SM00240">
    <property type="entry name" value="FHA"/>
    <property type="match status" value="1"/>
</dbReference>
<dbReference type="OrthoDB" id="9816434at2"/>
<name>A0A4R1Q1S5_9FIRM</name>
<dbReference type="PROSITE" id="PS50006">
    <property type="entry name" value="FHA_DOMAIN"/>
    <property type="match status" value="1"/>
</dbReference>
<organism evidence="3 4">
    <name type="scientific">Anaerospora hongkongensis</name>
    <dbReference type="NCBI Taxonomy" id="244830"/>
    <lineage>
        <taxon>Bacteria</taxon>
        <taxon>Bacillati</taxon>
        <taxon>Bacillota</taxon>
        <taxon>Negativicutes</taxon>
        <taxon>Selenomonadales</taxon>
        <taxon>Sporomusaceae</taxon>
        <taxon>Anaerospora</taxon>
    </lineage>
</organism>
<accession>A0A4R1Q1S5</accession>
<evidence type="ECO:0000313" key="4">
    <source>
        <dbReference type="Proteomes" id="UP000295063"/>
    </source>
</evidence>
<dbReference type="Proteomes" id="UP000295063">
    <property type="component" value="Unassembled WGS sequence"/>
</dbReference>
<dbReference type="InterPro" id="IPR008984">
    <property type="entry name" value="SMAD_FHA_dom_sf"/>
</dbReference>
<dbReference type="SUPFAM" id="SSF49879">
    <property type="entry name" value="SMAD/FHA domain"/>
    <property type="match status" value="1"/>
</dbReference>
<dbReference type="InterPro" id="IPR000253">
    <property type="entry name" value="FHA_dom"/>
</dbReference>
<keyword evidence="1" id="KW-0472">Membrane</keyword>
<dbReference type="EMBL" id="SLUI01000001">
    <property type="protein sequence ID" value="TCL39890.1"/>
    <property type="molecule type" value="Genomic_DNA"/>
</dbReference>
<dbReference type="Gene3D" id="2.60.200.20">
    <property type="match status" value="1"/>
</dbReference>
<protein>
    <submittedName>
        <fullName evidence="3">FHA domain-containing protein</fullName>
    </submittedName>
</protein>
<dbReference type="Pfam" id="PF00498">
    <property type="entry name" value="FHA"/>
    <property type="match status" value="1"/>
</dbReference>
<proteinExistence type="predicted"/>
<sequence length="149" mass="16533">MTGTVKIPMIASILLQYSLVILVYLFLFRILKLAYLDFSSPDQNKLLKKEPVLARLMVIASGTVTLSAVQYEIDESIAIGRSEHNDIIVDDSFVSSEHACITAVKQDYVLTDLHSTNGTYVNNDRIAADVVLQPGDRIAIGPVSFKFER</sequence>
<dbReference type="InterPro" id="IPR050923">
    <property type="entry name" value="Cell_Proc_Reg/RNA_Proc"/>
</dbReference>